<gene>
    <name evidence="2" type="ORF">GCM10007927_42360</name>
</gene>
<dbReference type="RefSeq" id="WP_284376838.1">
    <property type="nucleotide sequence ID" value="NZ_BAABWP010000008.1"/>
</dbReference>
<feature type="chain" id="PRO_5047479859" description="Tat pathway signal sequence domain protein" evidence="1">
    <location>
        <begin position="24"/>
        <end position="142"/>
    </location>
</feature>
<dbReference type="Proteomes" id="UP001161388">
    <property type="component" value="Unassembled WGS sequence"/>
</dbReference>
<feature type="signal peptide" evidence="1">
    <location>
        <begin position="1"/>
        <end position="23"/>
    </location>
</feature>
<dbReference type="EMBL" id="BSNL01000024">
    <property type="protein sequence ID" value="GLQ29432.1"/>
    <property type="molecule type" value="Genomic_DNA"/>
</dbReference>
<evidence type="ECO:0000313" key="2">
    <source>
        <dbReference type="EMBL" id="GLQ29432.1"/>
    </source>
</evidence>
<evidence type="ECO:0000256" key="1">
    <source>
        <dbReference type="SAM" id="SignalP"/>
    </source>
</evidence>
<proteinExistence type="predicted"/>
<accession>A0ABQ5VQD5</accession>
<keyword evidence="3" id="KW-1185">Reference proteome</keyword>
<keyword evidence="1" id="KW-0732">Signal</keyword>
<comment type="caution">
    <text evidence="2">The sequence shown here is derived from an EMBL/GenBank/DDBJ whole genome shotgun (WGS) entry which is preliminary data.</text>
</comment>
<sequence length="142" mass="14832">MLFKRIFAATVAAALTFSTASFAQETPVFSLELNGATETEAGSCRLTYVAANRTGNALDRTAYEVAVFDSQGAVTRLLVLEFGDLIEGKTKILQFDLAGTPCGAISRIVVNDAAACVVAGSEAPICMQALTASSRTAIQFGI</sequence>
<organism evidence="2 3">
    <name type="scientific">Sulfitobacter pacificus</name>
    <dbReference type="NCBI Taxonomy" id="1499314"/>
    <lineage>
        <taxon>Bacteria</taxon>
        <taxon>Pseudomonadati</taxon>
        <taxon>Pseudomonadota</taxon>
        <taxon>Alphaproteobacteria</taxon>
        <taxon>Rhodobacterales</taxon>
        <taxon>Roseobacteraceae</taxon>
        <taxon>Sulfitobacter</taxon>
    </lineage>
</organism>
<evidence type="ECO:0008006" key="4">
    <source>
        <dbReference type="Google" id="ProtNLM"/>
    </source>
</evidence>
<reference evidence="2" key="1">
    <citation type="journal article" date="2014" name="Int. J. Syst. Evol. Microbiol.">
        <title>Complete genome of a new Firmicutes species belonging to the dominant human colonic microbiota ('Ruminococcus bicirculans') reveals two chromosomes and a selective capacity to utilize plant glucans.</title>
        <authorList>
            <consortium name="NISC Comparative Sequencing Program"/>
            <person name="Wegmann U."/>
            <person name="Louis P."/>
            <person name="Goesmann A."/>
            <person name="Henrissat B."/>
            <person name="Duncan S.H."/>
            <person name="Flint H.J."/>
        </authorList>
    </citation>
    <scope>NUCLEOTIDE SEQUENCE</scope>
    <source>
        <strain evidence="2">NBRC 109915</strain>
    </source>
</reference>
<protein>
    <recommendedName>
        <fullName evidence="4">Tat pathway signal sequence domain protein</fullName>
    </recommendedName>
</protein>
<name>A0ABQ5VQD5_9RHOB</name>
<reference evidence="2" key="2">
    <citation type="submission" date="2023-01" db="EMBL/GenBank/DDBJ databases">
        <title>Draft genome sequence of Sulfitobacter pacificus strain NBRC 109915.</title>
        <authorList>
            <person name="Sun Q."/>
            <person name="Mori K."/>
        </authorList>
    </citation>
    <scope>NUCLEOTIDE SEQUENCE</scope>
    <source>
        <strain evidence="2">NBRC 109915</strain>
    </source>
</reference>
<evidence type="ECO:0000313" key="3">
    <source>
        <dbReference type="Proteomes" id="UP001161388"/>
    </source>
</evidence>